<accession>A0AA92H9X2</accession>
<dbReference type="RefSeq" id="WP_116493497.1">
    <property type="nucleotide sequence ID" value="NZ_QDFR01000002.1"/>
</dbReference>
<organism evidence="1 2">
    <name type="scientific">Rhizobium rhizogenes</name>
    <name type="common">Agrobacterium rhizogenes</name>
    <dbReference type="NCBI Taxonomy" id="359"/>
    <lineage>
        <taxon>Bacteria</taxon>
        <taxon>Pseudomonadati</taxon>
        <taxon>Pseudomonadota</taxon>
        <taxon>Alphaproteobacteria</taxon>
        <taxon>Hyphomicrobiales</taxon>
        <taxon>Rhizobiaceae</taxon>
        <taxon>Rhizobium/Agrobacterium group</taxon>
        <taxon>Rhizobium</taxon>
    </lineage>
</organism>
<sequence length="89" mass="10205">MPDHQSLIEQKVRTILLHDWDPIGVSELDGALDEYDLYARSLSDMLLAGASEDELYRYLAWAEFEHMGLPRQGTRAPVVAQKLFRLTET</sequence>
<dbReference type="EMBL" id="QDFR01000002">
    <property type="protein sequence ID" value="PVE55365.1"/>
    <property type="molecule type" value="Genomic_DNA"/>
</dbReference>
<reference evidence="1 2" key="1">
    <citation type="submission" date="2018-04" db="EMBL/GenBank/DDBJ databases">
        <authorList>
            <person name="Hagen T."/>
        </authorList>
    </citation>
    <scope>NUCLEOTIDE SEQUENCE [LARGE SCALE GENOMIC DNA]</scope>
    <source>
        <strain evidence="1 2">TPD7009</strain>
    </source>
</reference>
<protein>
    <submittedName>
        <fullName evidence="1">Uncharacterized protein</fullName>
    </submittedName>
</protein>
<evidence type="ECO:0000313" key="1">
    <source>
        <dbReference type="EMBL" id="PVE55365.1"/>
    </source>
</evidence>
<dbReference type="Proteomes" id="UP000244335">
    <property type="component" value="Unassembled WGS sequence"/>
</dbReference>
<proteinExistence type="predicted"/>
<comment type="caution">
    <text evidence="1">The sequence shown here is derived from an EMBL/GenBank/DDBJ whole genome shotgun (WGS) entry which is preliminary data.</text>
</comment>
<evidence type="ECO:0000313" key="2">
    <source>
        <dbReference type="Proteomes" id="UP000244335"/>
    </source>
</evidence>
<name>A0AA92H9X2_RHIRH</name>
<gene>
    <name evidence="1" type="ORF">DC430_09210</name>
</gene>
<dbReference type="AlphaFoldDB" id="A0AA92H9X2"/>